<evidence type="ECO:0000256" key="1">
    <source>
        <dbReference type="ARBA" id="ARBA00024322"/>
    </source>
</evidence>
<protein>
    <submittedName>
        <fullName evidence="5 6">BMC domain</fullName>
    </submittedName>
</protein>
<dbReference type="GO" id="GO:0031469">
    <property type="term" value="C:bacterial microcompartment"/>
    <property type="evidence" value="ECO:0007669"/>
    <property type="project" value="UniProtKB-SubCell"/>
</dbReference>
<evidence type="ECO:0000313" key="13">
    <source>
        <dbReference type="Proteomes" id="UP000262524"/>
    </source>
</evidence>
<evidence type="ECO:0000313" key="15">
    <source>
        <dbReference type="Proteomes" id="UP000283700"/>
    </source>
</evidence>
<dbReference type="RefSeq" id="WP_005351271.1">
    <property type="nucleotide sequence ID" value="NZ_BLYK01000032.1"/>
</dbReference>
<dbReference type="SUPFAM" id="SSF143414">
    <property type="entry name" value="CcmK-like"/>
    <property type="match status" value="1"/>
</dbReference>
<evidence type="ECO:0000313" key="7">
    <source>
        <dbReference type="EMBL" id="RGZ75517.1"/>
    </source>
</evidence>
<dbReference type="Gene3D" id="3.30.70.1710">
    <property type="match status" value="1"/>
</dbReference>
<gene>
    <name evidence="9" type="ORF">DW068_17650</name>
    <name evidence="8" type="ORF">DW833_15205</name>
    <name evidence="7" type="ORF">DW972_15580</name>
    <name evidence="10" type="ORF">DWZ29_09600</name>
    <name evidence="6" type="ORF">DXD91_16295</name>
    <name evidence="5" type="ORF">ERS852450_02811</name>
    <name evidence="4" type="ORF">ERS852578_02642</name>
</gene>
<reference evidence="11 12" key="1">
    <citation type="submission" date="2015-09" db="EMBL/GenBank/DDBJ databases">
        <authorList>
            <consortium name="Pathogen Informatics"/>
        </authorList>
    </citation>
    <scope>NUCLEOTIDE SEQUENCE [LARGE SCALE GENOMIC DNA]</scope>
    <source>
        <strain evidence="5 12">2789STDY5834835</strain>
        <strain evidence="4 11">2789STDY5834966</strain>
    </source>
</reference>
<evidence type="ECO:0000313" key="8">
    <source>
        <dbReference type="EMBL" id="RHC59948.1"/>
    </source>
</evidence>
<name>A0A174JNA4_9FIRM</name>
<evidence type="ECO:0000313" key="9">
    <source>
        <dbReference type="EMBL" id="RHK31105.1"/>
    </source>
</evidence>
<evidence type="ECO:0000313" key="11">
    <source>
        <dbReference type="Proteomes" id="UP000095390"/>
    </source>
</evidence>
<evidence type="ECO:0000256" key="2">
    <source>
        <dbReference type="ARBA" id="ARBA00024446"/>
    </source>
</evidence>
<dbReference type="EMBL" id="QRQO01000025">
    <property type="protein sequence ID" value="RHN12519.1"/>
    <property type="molecule type" value="Genomic_DNA"/>
</dbReference>
<proteinExistence type="predicted"/>
<evidence type="ECO:0000313" key="12">
    <source>
        <dbReference type="Proteomes" id="UP000095679"/>
    </source>
</evidence>
<dbReference type="Proteomes" id="UP000262524">
    <property type="component" value="Unassembled WGS sequence"/>
</dbReference>
<dbReference type="InterPro" id="IPR037233">
    <property type="entry name" value="CcmK-like_sf"/>
</dbReference>
<dbReference type="Proteomes" id="UP000283700">
    <property type="component" value="Unassembled WGS sequence"/>
</dbReference>
<dbReference type="EMBL" id="CYZL01000034">
    <property type="protein sequence ID" value="CUO98519.1"/>
    <property type="molecule type" value="Genomic_DNA"/>
</dbReference>
<evidence type="ECO:0000313" key="6">
    <source>
        <dbReference type="EMBL" id="RGI73777.1"/>
    </source>
</evidence>
<dbReference type="Proteomes" id="UP000284621">
    <property type="component" value="Unassembled WGS sequence"/>
</dbReference>
<dbReference type="Proteomes" id="UP000283497">
    <property type="component" value="Unassembled WGS sequence"/>
</dbReference>
<accession>A0A174JNA4</accession>
<dbReference type="Proteomes" id="UP000286561">
    <property type="component" value="Unassembled WGS sequence"/>
</dbReference>
<evidence type="ECO:0000313" key="16">
    <source>
        <dbReference type="Proteomes" id="UP000284621"/>
    </source>
</evidence>
<dbReference type="EMBL" id="QRNJ01000154">
    <property type="protein sequence ID" value="RHK31105.1"/>
    <property type="molecule type" value="Genomic_DNA"/>
</dbReference>
<dbReference type="InterPro" id="IPR000249">
    <property type="entry name" value="BMC_dom"/>
</dbReference>
<evidence type="ECO:0000313" key="17">
    <source>
        <dbReference type="Proteomes" id="UP000286561"/>
    </source>
</evidence>
<reference evidence="13 14" key="2">
    <citation type="submission" date="2018-08" db="EMBL/GenBank/DDBJ databases">
        <title>A genome reference for cultivated species of the human gut microbiota.</title>
        <authorList>
            <person name="Zou Y."/>
            <person name="Xue W."/>
            <person name="Luo G."/>
        </authorList>
    </citation>
    <scope>NUCLEOTIDE SEQUENCE [LARGE SCALE GENOMIC DNA]</scope>
    <source>
        <strain evidence="10 15">AF31-17AC</strain>
        <strain evidence="9 14">AF45-14BH</strain>
        <strain evidence="8 16">AM34-3LB</strain>
        <strain evidence="7 17">AM48-23BH</strain>
        <strain evidence="6 13">TM10-1AC</strain>
    </source>
</reference>
<dbReference type="EMBL" id="QSEP01000214">
    <property type="protein sequence ID" value="RGZ75517.1"/>
    <property type="molecule type" value="Genomic_DNA"/>
</dbReference>
<evidence type="ECO:0000313" key="4">
    <source>
        <dbReference type="EMBL" id="CUN17147.1"/>
    </source>
</evidence>
<feature type="domain" description="Bacterial microcompartment" evidence="3">
    <location>
        <begin position="36"/>
        <end position="104"/>
    </location>
</feature>
<keyword evidence="2" id="KW-1283">Bacterial microcompartment</keyword>
<dbReference type="AlphaFoldDB" id="A0A174JNA4"/>
<dbReference type="OrthoDB" id="3182611at2"/>
<dbReference type="GeneID" id="75047645"/>
<sequence length="105" mass="11994">MTEGRIIYNPSASVMKMFYRKMNAESREELKSRKFDAVGLLQTTVAGVLYYADRAFKTSNVYPVEINGSCPQHITTLAFFGETTAVETAMKTLIREEKEKKNRLM</sequence>
<organism evidence="5 12">
    <name type="scientific">Anaerobutyricum hallii</name>
    <dbReference type="NCBI Taxonomy" id="39488"/>
    <lineage>
        <taxon>Bacteria</taxon>
        <taxon>Bacillati</taxon>
        <taxon>Bacillota</taxon>
        <taxon>Clostridia</taxon>
        <taxon>Lachnospirales</taxon>
        <taxon>Lachnospiraceae</taxon>
        <taxon>Anaerobutyricum</taxon>
    </lineage>
</organism>
<dbReference type="EMBL" id="QSID01000025">
    <property type="protein sequence ID" value="RHC59948.1"/>
    <property type="molecule type" value="Genomic_DNA"/>
</dbReference>
<evidence type="ECO:0000313" key="14">
    <source>
        <dbReference type="Proteomes" id="UP000283497"/>
    </source>
</evidence>
<dbReference type="EMBL" id="CYYC01000043">
    <property type="protein sequence ID" value="CUN17147.1"/>
    <property type="molecule type" value="Genomic_DNA"/>
</dbReference>
<dbReference type="SMART" id="SM00877">
    <property type="entry name" value="BMC"/>
    <property type="match status" value="1"/>
</dbReference>
<keyword evidence="16" id="KW-1185">Reference proteome</keyword>
<dbReference type="Proteomes" id="UP000095679">
    <property type="component" value="Unassembled WGS sequence"/>
</dbReference>
<evidence type="ECO:0000313" key="5">
    <source>
        <dbReference type="EMBL" id="CUO98519.1"/>
    </source>
</evidence>
<evidence type="ECO:0000313" key="10">
    <source>
        <dbReference type="EMBL" id="RHN12519.1"/>
    </source>
</evidence>
<dbReference type="Proteomes" id="UP000095390">
    <property type="component" value="Unassembled WGS sequence"/>
</dbReference>
<dbReference type="EMBL" id="QSOE01000239">
    <property type="protein sequence ID" value="RGI73777.1"/>
    <property type="molecule type" value="Genomic_DNA"/>
</dbReference>
<comment type="subcellular location">
    <subcellularLocation>
        <location evidence="1">Bacterial microcompartment</location>
    </subcellularLocation>
</comment>
<evidence type="ECO:0000259" key="3">
    <source>
        <dbReference type="SMART" id="SM00877"/>
    </source>
</evidence>
<dbReference type="Pfam" id="PF00936">
    <property type="entry name" value="BMC"/>
    <property type="match status" value="1"/>
</dbReference>